<keyword evidence="2" id="KW-0813">Transport</keyword>
<keyword evidence="4" id="KW-0249">Electron transport</keyword>
<protein>
    <submittedName>
        <fullName evidence="8">Ferredoxin</fullName>
    </submittedName>
</protein>
<keyword evidence="6" id="KW-0411">Iron-sulfur</keyword>
<evidence type="ECO:0000256" key="2">
    <source>
        <dbReference type="ARBA" id="ARBA00022448"/>
    </source>
</evidence>
<accession>A0ABT1H2N0</accession>
<gene>
    <name evidence="8" type="ORF">LX12_002683</name>
</gene>
<keyword evidence="7" id="KW-0003">3Fe-4S</keyword>
<evidence type="ECO:0000256" key="7">
    <source>
        <dbReference type="ARBA" id="ARBA00023291"/>
    </source>
</evidence>
<evidence type="ECO:0000256" key="6">
    <source>
        <dbReference type="ARBA" id="ARBA00023014"/>
    </source>
</evidence>
<organism evidence="8 9">
    <name type="scientific">Williamsia serinedens</name>
    <dbReference type="NCBI Taxonomy" id="391736"/>
    <lineage>
        <taxon>Bacteria</taxon>
        <taxon>Bacillati</taxon>
        <taxon>Actinomycetota</taxon>
        <taxon>Actinomycetes</taxon>
        <taxon>Mycobacteriales</taxon>
        <taxon>Nocardiaceae</taxon>
        <taxon>Williamsia</taxon>
    </lineage>
</organism>
<evidence type="ECO:0000313" key="8">
    <source>
        <dbReference type="EMBL" id="MCP2161488.1"/>
    </source>
</evidence>
<keyword evidence="5" id="KW-0408">Iron</keyword>
<dbReference type="SUPFAM" id="SSF54862">
    <property type="entry name" value="4Fe-4S ferredoxins"/>
    <property type="match status" value="1"/>
</dbReference>
<comment type="cofactor">
    <cofactor evidence="1">
        <name>[3Fe-4S] cluster</name>
        <dbReference type="ChEBI" id="CHEBI:21137"/>
    </cofactor>
</comment>
<evidence type="ECO:0000313" key="9">
    <source>
        <dbReference type="Proteomes" id="UP001205740"/>
    </source>
</evidence>
<dbReference type="Pfam" id="PF13459">
    <property type="entry name" value="Fer4_15"/>
    <property type="match status" value="1"/>
</dbReference>
<keyword evidence="9" id="KW-1185">Reference proteome</keyword>
<dbReference type="Proteomes" id="UP001205740">
    <property type="component" value="Unassembled WGS sequence"/>
</dbReference>
<dbReference type="Gene3D" id="3.30.70.20">
    <property type="match status" value="1"/>
</dbReference>
<evidence type="ECO:0000256" key="5">
    <source>
        <dbReference type="ARBA" id="ARBA00023004"/>
    </source>
</evidence>
<reference evidence="8 9" key="1">
    <citation type="submission" date="2022-06" db="EMBL/GenBank/DDBJ databases">
        <title>Genomic Encyclopedia of Archaeal and Bacterial Type Strains, Phase II (KMG-II): from individual species to whole genera.</title>
        <authorList>
            <person name="Goeker M."/>
        </authorList>
    </citation>
    <scope>NUCLEOTIDE SEQUENCE [LARGE SCALE GENOMIC DNA]</scope>
    <source>
        <strain evidence="8 9">DSM 45037</strain>
    </source>
</reference>
<name>A0ABT1H2N0_9NOCA</name>
<evidence type="ECO:0000256" key="1">
    <source>
        <dbReference type="ARBA" id="ARBA00001927"/>
    </source>
</evidence>
<sequence length="66" mass="7420">MTGVRIEVDLDLCQGHGVCEMEAAEYFRAHKDHVELLRTEVDTDDVDDVERAVAYCPTQALRLVGD</sequence>
<evidence type="ECO:0000256" key="4">
    <source>
        <dbReference type="ARBA" id="ARBA00022982"/>
    </source>
</evidence>
<proteinExistence type="predicted"/>
<comment type="caution">
    <text evidence="8">The sequence shown here is derived from an EMBL/GenBank/DDBJ whole genome shotgun (WGS) entry which is preliminary data.</text>
</comment>
<dbReference type="EMBL" id="JAMTCG010000004">
    <property type="protein sequence ID" value="MCP2161488.1"/>
    <property type="molecule type" value="Genomic_DNA"/>
</dbReference>
<dbReference type="InterPro" id="IPR051269">
    <property type="entry name" value="Fe-S_cluster_ET"/>
</dbReference>
<dbReference type="PANTHER" id="PTHR36923:SF3">
    <property type="entry name" value="FERREDOXIN"/>
    <property type="match status" value="1"/>
</dbReference>
<keyword evidence="3" id="KW-0479">Metal-binding</keyword>
<evidence type="ECO:0000256" key="3">
    <source>
        <dbReference type="ARBA" id="ARBA00022723"/>
    </source>
</evidence>
<dbReference type="PANTHER" id="PTHR36923">
    <property type="entry name" value="FERREDOXIN"/>
    <property type="match status" value="1"/>
</dbReference>